<dbReference type="Pfam" id="PF07660">
    <property type="entry name" value="STN"/>
    <property type="match status" value="1"/>
</dbReference>
<dbReference type="Gene3D" id="3.55.50.30">
    <property type="match status" value="1"/>
</dbReference>
<keyword evidence="3 10" id="KW-1134">Transmembrane beta strand</keyword>
<dbReference type="RefSeq" id="WP_013041635.1">
    <property type="nucleotide sequence ID" value="NC_014007.1"/>
</dbReference>
<evidence type="ECO:0000256" key="2">
    <source>
        <dbReference type="ARBA" id="ARBA00022448"/>
    </source>
</evidence>
<protein>
    <submittedName>
        <fullName evidence="14">TonB-dependent receptor-like protein</fullName>
    </submittedName>
</protein>
<keyword evidence="15" id="KW-1185">Reference proteome</keyword>
<evidence type="ECO:0000256" key="10">
    <source>
        <dbReference type="PROSITE-ProRule" id="PRU01360"/>
    </source>
</evidence>
<keyword evidence="8 10" id="KW-0472">Membrane</keyword>
<evidence type="ECO:0000256" key="11">
    <source>
        <dbReference type="RuleBase" id="RU003357"/>
    </source>
</evidence>
<sequence length="856" mass="90922">MRYYRSFVLCGAAALALTISNASCAQEPGERDYNVAAQDLKYALRDMARQSGLELVAQSAALADKKAPALRGHYSAVEALNFLLAGTGLTAEISEGTIFIRGRSEPPVAAAVAEGGSSDIVVTGSRIRGAAPASPVIALSQTQIRLQGQNNLGEAIRSLPQNFSGGQNPSVGVGNFGATTTNFNGTSSLNLRGLGPDASLTLLNGHRLAYDGAIQSVDISAIPLGAVDRIEIVADGASALYGSDAVGGVANILIKRDYDGLEASFRFGAATDGGNVQQQYTLVGGRKWSSGGFIAAYSYEHDTPILARQRSYASGLFGQEDLLRYQSVHNALFSGHQDIVEGVELGLDAIYSHRATGGNLPYTTTNDVFFSGQIDRTKAESFSIAPSIKAELGGDWRVSLTGTYGKDSTRAHSDYYSAGDVVFVYAGCNCNELKSVELNGEGALFELPGGTARLAIGGGYRWIGYKVTVGGVFNYTASRDSYFAYGEVNLPFVSQHQGIPFVNSLTLTAALRYENYPGMDKVVTPKVGLIYAPTEDLTIKGSWGKSFKAPTLVQENFPQFAYVYPASAIGAVGVPSAATVLYLEGGSKTLKPERANTWSGTVVLHPRALAGLNLEVSYFDIRYRDRVIQPIASLGGILSNPIYQGLITYSPSLQLIDSAIGRAATGLSNPFNVAYDPNDIIALIDNRNVNVAAQKLHGIDLLASYRSDLGDGRSLTFSANGSYLKSSQQLSSAQPSAPLAGTIFNPPHYRGRAGVVWDDPSLVLASYLSYIGGVTDNRSTSTRHVGSMTTLDLTAVVHLNRATGIFGGIDLTLSVLNVLNDKPSVIRTGVDYETPYDSTNYSSVGRFVSLTITKRL</sequence>
<evidence type="ECO:0000256" key="1">
    <source>
        <dbReference type="ARBA" id="ARBA00004571"/>
    </source>
</evidence>
<feature type="domain" description="Secretin/TonB short N-terminal" evidence="13">
    <location>
        <begin position="53"/>
        <end position="103"/>
    </location>
</feature>
<dbReference type="GO" id="GO:0009279">
    <property type="term" value="C:cell outer membrane"/>
    <property type="evidence" value="ECO:0007669"/>
    <property type="project" value="UniProtKB-SubCell"/>
</dbReference>
<reference evidence="14 15" key="1">
    <citation type="journal article" date="2010" name="J. Bacteriol.">
        <title>Complete genome sequence of the representative gamma-hexachlorocyclohexane-degrading bacterium Sphingobium japonicum UT26.</title>
        <authorList>
            <person name="Nagata Y."/>
            <person name="Ohtsubo Y."/>
            <person name="Endo R."/>
            <person name="Ichikawa N."/>
            <person name="Ankai A."/>
            <person name="Oguchi A."/>
            <person name="Fukui S."/>
            <person name="Fujita N."/>
            <person name="Tsuda M."/>
        </authorList>
    </citation>
    <scope>NUCLEOTIDE SEQUENCE [LARGE SCALE GENOMIC DNA]</scope>
    <source>
        <strain evidence="15">DSM 16413 / CCM 7287 / MTCC 6362 / UT26 / NBRC 101211 / UT26S</strain>
        <plasmid evidence="14 15">pCHQ1</plasmid>
    </source>
</reference>
<proteinExistence type="inferred from homology"/>
<dbReference type="Pfam" id="PF07715">
    <property type="entry name" value="Plug"/>
    <property type="match status" value="1"/>
</dbReference>
<dbReference type="InterPro" id="IPR011662">
    <property type="entry name" value="Secretin/TonB_short_N"/>
</dbReference>
<keyword evidence="9 10" id="KW-0998">Cell outer membrane</keyword>
<dbReference type="AlphaFoldDB" id="D4Z8W2"/>
<evidence type="ECO:0000256" key="6">
    <source>
        <dbReference type="ARBA" id="ARBA00023004"/>
    </source>
</evidence>
<keyword evidence="7 11" id="KW-0798">TonB box</keyword>
<keyword evidence="14" id="KW-0614">Plasmid</keyword>
<evidence type="ECO:0000256" key="4">
    <source>
        <dbReference type="ARBA" id="ARBA00022496"/>
    </source>
</evidence>
<dbReference type="HOGENOM" id="CLU_010745_0_1_5"/>
<keyword evidence="5 10" id="KW-0812">Transmembrane</keyword>
<evidence type="ECO:0000256" key="12">
    <source>
        <dbReference type="SAM" id="SignalP"/>
    </source>
</evidence>
<dbReference type="SUPFAM" id="SSF56935">
    <property type="entry name" value="Porins"/>
    <property type="match status" value="1"/>
</dbReference>
<feature type="signal peptide" evidence="12">
    <location>
        <begin position="1"/>
        <end position="25"/>
    </location>
</feature>
<keyword evidence="12" id="KW-0732">Signal</keyword>
<gene>
    <name evidence="14" type="ordered locus">SJA_P1-00920</name>
</gene>
<dbReference type="InterPro" id="IPR036942">
    <property type="entry name" value="Beta-barrel_TonB_sf"/>
</dbReference>
<keyword evidence="4" id="KW-0406">Ion transport</keyword>
<evidence type="ECO:0000256" key="8">
    <source>
        <dbReference type="ARBA" id="ARBA00023136"/>
    </source>
</evidence>
<evidence type="ECO:0000256" key="5">
    <source>
        <dbReference type="ARBA" id="ARBA00022692"/>
    </source>
</evidence>
<evidence type="ECO:0000256" key="3">
    <source>
        <dbReference type="ARBA" id="ARBA00022452"/>
    </source>
</evidence>
<dbReference type="SMART" id="SM00965">
    <property type="entry name" value="STN"/>
    <property type="match status" value="1"/>
</dbReference>
<dbReference type="GO" id="GO:0006826">
    <property type="term" value="P:iron ion transport"/>
    <property type="evidence" value="ECO:0007669"/>
    <property type="project" value="UniProtKB-KW"/>
</dbReference>
<evidence type="ECO:0000313" key="15">
    <source>
        <dbReference type="Proteomes" id="UP000007753"/>
    </source>
</evidence>
<dbReference type="PROSITE" id="PS52016">
    <property type="entry name" value="TONB_DEPENDENT_REC_3"/>
    <property type="match status" value="1"/>
</dbReference>
<keyword evidence="14" id="KW-0675">Receptor</keyword>
<dbReference type="Pfam" id="PF00593">
    <property type="entry name" value="TonB_dep_Rec_b-barrel"/>
    <property type="match status" value="1"/>
</dbReference>
<dbReference type="Proteomes" id="UP000007753">
    <property type="component" value="Plasmid pCHQ1"/>
</dbReference>
<organism evidence="14 15">
    <name type="scientific">Sphingobium indicum (strain DSM 16413 / CCM 7287 / MTCC 6362 / UT26 / NBRC 101211 / UT26S)</name>
    <name type="common">Sphingobium japonicum</name>
    <dbReference type="NCBI Taxonomy" id="452662"/>
    <lineage>
        <taxon>Bacteria</taxon>
        <taxon>Pseudomonadati</taxon>
        <taxon>Pseudomonadota</taxon>
        <taxon>Alphaproteobacteria</taxon>
        <taxon>Sphingomonadales</taxon>
        <taxon>Sphingomonadaceae</taxon>
        <taxon>Sphingobium</taxon>
    </lineage>
</organism>
<dbReference type="InterPro" id="IPR012910">
    <property type="entry name" value="Plug_dom"/>
</dbReference>
<dbReference type="KEGG" id="sjp:SJA_P1-00920"/>
<evidence type="ECO:0000259" key="13">
    <source>
        <dbReference type="SMART" id="SM00965"/>
    </source>
</evidence>
<comment type="subcellular location">
    <subcellularLocation>
        <location evidence="1 10">Cell outer membrane</location>
        <topology evidence="1 10">Multi-pass membrane protein</topology>
    </subcellularLocation>
</comment>
<dbReference type="InterPro" id="IPR000531">
    <property type="entry name" value="Beta-barrel_TonB"/>
</dbReference>
<dbReference type="PANTHER" id="PTHR47234">
    <property type="match status" value="1"/>
</dbReference>
<evidence type="ECO:0000256" key="9">
    <source>
        <dbReference type="ARBA" id="ARBA00023237"/>
    </source>
</evidence>
<accession>D4Z8W2</accession>
<geneLocation type="plasmid" evidence="14 15">
    <name>pCHQ1</name>
</geneLocation>
<evidence type="ECO:0000256" key="7">
    <source>
        <dbReference type="ARBA" id="ARBA00023077"/>
    </source>
</evidence>
<dbReference type="Gene3D" id="2.170.130.10">
    <property type="entry name" value="TonB-dependent receptor, plug domain"/>
    <property type="match status" value="1"/>
</dbReference>
<dbReference type="GeneID" id="29275658"/>
<dbReference type="InterPro" id="IPR037066">
    <property type="entry name" value="Plug_dom_sf"/>
</dbReference>
<dbReference type="EMBL" id="AP010805">
    <property type="protein sequence ID" value="BAI99044.1"/>
    <property type="molecule type" value="Genomic_DNA"/>
</dbReference>
<dbReference type="Gene3D" id="2.40.170.20">
    <property type="entry name" value="TonB-dependent receptor, beta-barrel domain"/>
    <property type="match status" value="1"/>
</dbReference>
<keyword evidence="2 10" id="KW-0813">Transport</keyword>
<evidence type="ECO:0000313" key="14">
    <source>
        <dbReference type="EMBL" id="BAI99044.1"/>
    </source>
</evidence>
<dbReference type="PANTHER" id="PTHR47234:SF1">
    <property type="entry name" value="TONB-DEPENDENT RECEPTOR"/>
    <property type="match status" value="1"/>
</dbReference>
<keyword evidence="6" id="KW-0408">Iron</keyword>
<feature type="chain" id="PRO_5003068579" evidence="12">
    <location>
        <begin position="26"/>
        <end position="856"/>
    </location>
</feature>
<dbReference type="InterPro" id="IPR039426">
    <property type="entry name" value="TonB-dep_rcpt-like"/>
</dbReference>
<name>D4Z8W2_SPHIU</name>
<comment type="similarity">
    <text evidence="10 11">Belongs to the TonB-dependent receptor family.</text>
</comment>
<keyword evidence="4" id="KW-0410">Iron transport</keyword>